<feature type="domain" description="PEP-utilising enzyme mobile" evidence="1">
    <location>
        <begin position="527"/>
        <end position="597"/>
    </location>
</feature>
<dbReference type="RefSeq" id="WP_108885379.1">
    <property type="nucleotide sequence ID" value="NZ_OMOJ01000002.1"/>
</dbReference>
<name>A0A2R8AUE3_9RHOB</name>
<dbReference type="EMBL" id="OMOJ01000002">
    <property type="protein sequence ID" value="SPF79509.1"/>
    <property type="molecule type" value="Genomic_DNA"/>
</dbReference>
<gene>
    <name evidence="2" type="primary">cmdD</name>
    <name evidence="2" type="ORF">PRI8871_01305</name>
</gene>
<dbReference type="PANTHER" id="PTHR43615">
    <property type="entry name" value="PHOSPHOENOLPYRUVATE SYNTHASE-RELATED"/>
    <property type="match status" value="1"/>
</dbReference>
<reference evidence="3" key="1">
    <citation type="submission" date="2018-03" db="EMBL/GenBank/DDBJ databases">
        <authorList>
            <person name="Rodrigo-Torres L."/>
            <person name="Arahal R. D."/>
            <person name="Lucena T."/>
        </authorList>
    </citation>
    <scope>NUCLEOTIDE SEQUENCE [LARGE SCALE GENOMIC DNA]</scope>
    <source>
        <strain evidence="3">CECT 8871</strain>
    </source>
</reference>
<dbReference type="InterPro" id="IPR051549">
    <property type="entry name" value="PEP_Utilizing_Enz"/>
</dbReference>
<dbReference type="SUPFAM" id="SSF52009">
    <property type="entry name" value="Phosphohistidine domain"/>
    <property type="match status" value="1"/>
</dbReference>
<protein>
    <submittedName>
        <fullName evidence="2">Chondramide synthase cmdD</fullName>
    </submittedName>
</protein>
<dbReference type="InterPro" id="IPR008279">
    <property type="entry name" value="PEP-util_enz_mobile_dom"/>
</dbReference>
<dbReference type="AlphaFoldDB" id="A0A2R8AUE3"/>
<dbReference type="NCBIfam" id="NF006153">
    <property type="entry name" value="PRK08296.1-5"/>
    <property type="match status" value="1"/>
</dbReference>
<organism evidence="2 3">
    <name type="scientific">Pseudoprimorskyibacter insulae</name>
    <dbReference type="NCBI Taxonomy" id="1695997"/>
    <lineage>
        <taxon>Bacteria</taxon>
        <taxon>Pseudomonadati</taxon>
        <taxon>Pseudomonadota</taxon>
        <taxon>Alphaproteobacteria</taxon>
        <taxon>Rhodobacterales</taxon>
        <taxon>Paracoccaceae</taxon>
        <taxon>Pseudoprimorskyibacter</taxon>
    </lineage>
</organism>
<dbReference type="Gene3D" id="3.50.30.10">
    <property type="entry name" value="Phosphohistidine domain"/>
    <property type="match status" value="1"/>
</dbReference>
<dbReference type="PANTHER" id="PTHR43615:SF1">
    <property type="entry name" value="PPDK_N DOMAIN-CONTAINING PROTEIN"/>
    <property type="match status" value="1"/>
</dbReference>
<dbReference type="Proteomes" id="UP000244904">
    <property type="component" value="Unassembled WGS sequence"/>
</dbReference>
<sequence length="604" mass="68109">MDVKASLFPSAYDVPAPQGAEDWKSIYPYYMQFQPSRRETEDQKFWFCNSQHWPTPFKPFDCVMVEFATKCLGQYNTRHLLVPPANGVDYRILNGYVYFSPIGVEPSKIEARIPEFLDRAGHYYQNWDSLLANWKKKVLATIDELNALSFEALPDVVDAEKVKGGVGLDPTTDLFATYDKAIHLCYVTWQYHFEFLNLGYAAYLDFFGFVKEQFPSIPDQAIAKMVQGVDSELFRPDDELKKLAKLAVELGLVDALNTGSVDDALAAVAAAPNGQKWLDAWKASQDPWFNFTSGNGFYSSDKYWIDHLDIPMGYLRDYIQRLLDGDEIMRPTEKLLSERDRITAEYREMMDEEAQAVFDGKLGLSRTVFPYVEDHNFYIEHWALGVFWRKMRELSQLLADQGFWQNPDDMFYLNRNEVRDVLWDYSSAWATGGEKAGTDYWPAEIERRRKIVDTLAAQPPIPALNNPPEVITEPFTIMLWGITSESIQRWAQADTAGDDLQGMAGSPGVVEGVARVLRSPDQLGELQKGEVLVTPVTAPSWAPVFGKISAAVTDIGGMMSHAAIVCREYGLPAVTGTGNASSRIKTGMRVRVNGNDGTVTILDE</sequence>
<dbReference type="GO" id="GO:0016772">
    <property type="term" value="F:transferase activity, transferring phosphorus-containing groups"/>
    <property type="evidence" value="ECO:0007669"/>
    <property type="project" value="InterPro"/>
</dbReference>
<evidence type="ECO:0000259" key="1">
    <source>
        <dbReference type="Pfam" id="PF00391"/>
    </source>
</evidence>
<dbReference type="InterPro" id="IPR036637">
    <property type="entry name" value="Phosphohistidine_dom_sf"/>
</dbReference>
<dbReference type="NCBIfam" id="NF006150">
    <property type="entry name" value="PRK08296.1-2"/>
    <property type="match status" value="1"/>
</dbReference>
<evidence type="ECO:0000313" key="2">
    <source>
        <dbReference type="EMBL" id="SPF79509.1"/>
    </source>
</evidence>
<accession>A0A2R8AUE3</accession>
<keyword evidence="3" id="KW-1185">Reference proteome</keyword>
<proteinExistence type="predicted"/>
<dbReference type="OrthoDB" id="9765468at2"/>
<dbReference type="Pfam" id="PF00391">
    <property type="entry name" value="PEP-utilizers"/>
    <property type="match status" value="1"/>
</dbReference>
<evidence type="ECO:0000313" key="3">
    <source>
        <dbReference type="Proteomes" id="UP000244904"/>
    </source>
</evidence>